<dbReference type="OrthoDB" id="14144at2"/>
<dbReference type="PANTHER" id="PTHR35090">
    <property type="entry name" value="DNA-DIRECTED RNA POLYMERASE SUBUNIT I"/>
    <property type="match status" value="1"/>
</dbReference>
<evidence type="ECO:0000313" key="2">
    <source>
        <dbReference type="EMBL" id="SDC36021.1"/>
    </source>
</evidence>
<evidence type="ECO:0000313" key="3">
    <source>
        <dbReference type="Proteomes" id="UP000199411"/>
    </source>
</evidence>
<sequence>MKEGEIYEKAKGYFESESFPLPKSVFREFYSQLIKLSGFGLGGIFVLSGKKAGARAAVYLKKLLGENLTQDDTKTCIIAALQAYNQKVIEFNLEDNFALIKIDNSIFADGITSKKPVCLPLGGSLAGMMETFMGGSFEPKEIECKACGGQYCVFEIKRKS</sequence>
<dbReference type="PANTHER" id="PTHR35090:SF1">
    <property type="entry name" value="SLR0144 PROTEIN"/>
    <property type="match status" value="1"/>
</dbReference>
<dbReference type="Proteomes" id="UP000199411">
    <property type="component" value="Unassembled WGS sequence"/>
</dbReference>
<dbReference type="Pfam" id="PF02830">
    <property type="entry name" value="V4R"/>
    <property type="match status" value="1"/>
</dbReference>
<proteinExistence type="predicted"/>
<name>A0A1G6KYY1_9BACT</name>
<dbReference type="AlphaFoldDB" id="A0A1G6KYY1"/>
<keyword evidence="3" id="KW-1185">Reference proteome</keyword>
<dbReference type="RefSeq" id="WP_092128207.1">
    <property type="nucleotide sequence ID" value="NZ_FMYU01000004.1"/>
</dbReference>
<feature type="domain" description="4-vinyl reductase 4VR" evidence="1">
    <location>
        <begin position="97"/>
        <end position="158"/>
    </location>
</feature>
<accession>A0A1G6KYY1</accession>
<dbReference type="Gene3D" id="3.30.1380.20">
    <property type="entry name" value="Trafficking protein particle complex subunit 3"/>
    <property type="match status" value="1"/>
</dbReference>
<dbReference type="SMART" id="SM00989">
    <property type="entry name" value="V4R"/>
    <property type="match status" value="1"/>
</dbReference>
<dbReference type="EMBL" id="FMYU01000004">
    <property type="protein sequence ID" value="SDC36021.1"/>
    <property type="molecule type" value="Genomic_DNA"/>
</dbReference>
<dbReference type="InterPro" id="IPR004096">
    <property type="entry name" value="V4R"/>
</dbReference>
<evidence type="ECO:0000259" key="1">
    <source>
        <dbReference type="SMART" id="SM00989"/>
    </source>
</evidence>
<dbReference type="SUPFAM" id="SSF111126">
    <property type="entry name" value="Ligand-binding domain in the NO signalling and Golgi transport"/>
    <property type="match status" value="1"/>
</dbReference>
<gene>
    <name evidence="2" type="ORF">SAMN05660835_00727</name>
</gene>
<dbReference type="InterPro" id="IPR024096">
    <property type="entry name" value="NO_sig/Golgi_transp_ligand-bd"/>
</dbReference>
<reference evidence="3" key="1">
    <citation type="submission" date="2016-10" db="EMBL/GenBank/DDBJ databases">
        <authorList>
            <person name="Varghese N."/>
            <person name="Submissions S."/>
        </authorList>
    </citation>
    <scope>NUCLEOTIDE SEQUENCE [LARGE SCALE GENOMIC DNA]</scope>
    <source>
        <strain evidence="3">DSM 8415</strain>
    </source>
</reference>
<protein>
    <recommendedName>
        <fullName evidence="1">4-vinyl reductase 4VR domain-containing protein</fullName>
    </recommendedName>
</protein>
<organism evidence="2 3">
    <name type="scientific">Desulfurella multipotens</name>
    <dbReference type="NCBI Taxonomy" id="79269"/>
    <lineage>
        <taxon>Bacteria</taxon>
        <taxon>Pseudomonadati</taxon>
        <taxon>Campylobacterota</taxon>
        <taxon>Desulfurellia</taxon>
        <taxon>Desulfurellales</taxon>
        <taxon>Desulfurellaceae</taxon>
        <taxon>Desulfurella</taxon>
    </lineage>
</organism>